<dbReference type="InterPro" id="IPR035996">
    <property type="entry name" value="4pyrrol_Methylase_sf"/>
</dbReference>
<dbReference type="UniPathway" id="UPA00148"/>
<dbReference type="AlphaFoldDB" id="A0A2R4MI01"/>
<dbReference type="PANTHER" id="PTHR45790:SF4">
    <property type="entry name" value="COBALT-PRECORRIN-4 C(11)-METHYLTRANSFERASE"/>
    <property type="match status" value="1"/>
</dbReference>
<dbReference type="PANTHER" id="PTHR45790">
    <property type="entry name" value="SIROHEME SYNTHASE-RELATED"/>
    <property type="match status" value="1"/>
</dbReference>
<dbReference type="KEGG" id="mmyr:MXMO3_03149"/>
<dbReference type="InterPro" id="IPR014776">
    <property type="entry name" value="4pyrrole_Mease_sub2"/>
</dbReference>
<evidence type="ECO:0000256" key="3">
    <source>
        <dbReference type="ARBA" id="ARBA00022573"/>
    </source>
</evidence>
<dbReference type="Pfam" id="PF00590">
    <property type="entry name" value="TP_methylase"/>
    <property type="match status" value="1"/>
</dbReference>
<dbReference type="GO" id="GO:0032259">
    <property type="term" value="P:methylation"/>
    <property type="evidence" value="ECO:0007669"/>
    <property type="project" value="UniProtKB-KW"/>
</dbReference>
<dbReference type="Gene3D" id="3.30.950.10">
    <property type="entry name" value="Methyltransferase, Cobalt-precorrin-4 Transmethylase, Domain 2"/>
    <property type="match status" value="1"/>
</dbReference>
<dbReference type="InterPro" id="IPR014777">
    <property type="entry name" value="4pyrrole_Mease_sub1"/>
</dbReference>
<reference evidence="8 9" key="1">
    <citation type="submission" date="2017-05" db="EMBL/GenBank/DDBJ databases">
        <title>Genome Analysis of Maritalea myrionectae HL2708#5.</title>
        <authorList>
            <consortium name="Cotde Inc.-PKNU"/>
            <person name="Jang D."/>
            <person name="Oh H.-M."/>
        </authorList>
    </citation>
    <scope>NUCLEOTIDE SEQUENCE [LARGE SCALE GENOMIC DNA]</scope>
    <source>
        <strain evidence="8 9">HL2708#5</strain>
    </source>
</reference>
<dbReference type="GO" id="GO:0009236">
    <property type="term" value="P:cobalamin biosynthetic process"/>
    <property type="evidence" value="ECO:0007669"/>
    <property type="project" value="UniProtKB-UniPathway"/>
</dbReference>
<dbReference type="STRING" id="1122213.GCA_000423365_00842"/>
<dbReference type="InterPro" id="IPR000878">
    <property type="entry name" value="4pyrrol_Mease"/>
</dbReference>
<evidence type="ECO:0000256" key="2">
    <source>
        <dbReference type="ARBA" id="ARBA00005879"/>
    </source>
</evidence>
<feature type="domain" description="Tetrapyrrole methylase" evidence="7">
    <location>
        <begin position="2"/>
        <end position="208"/>
    </location>
</feature>
<dbReference type="PROSITE" id="PS00839">
    <property type="entry name" value="SUMT_1"/>
    <property type="match status" value="1"/>
</dbReference>
<dbReference type="InterPro" id="IPR003043">
    <property type="entry name" value="Uropor_MeTrfase_CS"/>
</dbReference>
<dbReference type="SUPFAM" id="SSF53790">
    <property type="entry name" value="Tetrapyrrole methylase"/>
    <property type="match status" value="1"/>
</dbReference>
<evidence type="ECO:0000259" key="7">
    <source>
        <dbReference type="Pfam" id="PF00590"/>
    </source>
</evidence>
<dbReference type="InterPro" id="IPR006362">
    <property type="entry name" value="Cbl_synth_CobM/CibF"/>
</dbReference>
<keyword evidence="6" id="KW-0949">S-adenosyl-L-methionine</keyword>
<evidence type="ECO:0000256" key="1">
    <source>
        <dbReference type="ARBA" id="ARBA00004953"/>
    </source>
</evidence>
<dbReference type="Gene3D" id="3.40.1010.10">
    <property type="entry name" value="Cobalt-precorrin-4 Transmethylase, Domain 1"/>
    <property type="match status" value="1"/>
</dbReference>
<organism evidence="8 9">
    <name type="scientific">Maritalea myrionectae</name>
    <dbReference type="NCBI Taxonomy" id="454601"/>
    <lineage>
        <taxon>Bacteria</taxon>
        <taxon>Pseudomonadati</taxon>
        <taxon>Pseudomonadota</taxon>
        <taxon>Alphaproteobacteria</taxon>
        <taxon>Hyphomicrobiales</taxon>
        <taxon>Devosiaceae</taxon>
        <taxon>Maritalea</taxon>
    </lineage>
</organism>
<dbReference type="NCBIfam" id="TIGR01465">
    <property type="entry name" value="cobM_cbiF"/>
    <property type="match status" value="1"/>
</dbReference>
<dbReference type="InterPro" id="IPR050161">
    <property type="entry name" value="Siro_Cobalamin_biosynth"/>
</dbReference>
<sequence>MTVYFIGAGPGAPDLITVRGLKLIEKCKVCLFAGSLVPTEIVEAAPSDALVMDTAPMHLDQIIEEIQKADADGLDVARVHSGDPSLYGAIAEQMRRLDEMGIDYEVVPGVPAFAGAAARLKTELTLPEIAQTVIVTRTSGKASSMPEHETLEILGQSRATLAIHLSIRNLKYIEETLSPYYGDDCPVVVIYRATWPDEQIIQTTLQEMRADVRAAKITRTALIFVGRVFDAKGFKDSELYSADFAHVLRNKGKKKDRTKTKSQAAEAE</sequence>
<gene>
    <name evidence="8" type="ORF">MXMO3_03149</name>
</gene>
<comment type="similarity">
    <text evidence="2">Belongs to the precorrin methyltransferase family.</text>
</comment>
<dbReference type="RefSeq" id="WP_117396470.1">
    <property type="nucleotide sequence ID" value="NZ_CP021330.1"/>
</dbReference>
<dbReference type="Proteomes" id="UP000258927">
    <property type="component" value="Chromosome"/>
</dbReference>
<keyword evidence="4 8" id="KW-0489">Methyltransferase</keyword>
<keyword evidence="3" id="KW-0169">Cobalamin biosynthesis</keyword>
<evidence type="ECO:0000256" key="6">
    <source>
        <dbReference type="ARBA" id="ARBA00022691"/>
    </source>
</evidence>
<protein>
    <submittedName>
        <fullName evidence="8">Precorrin-4 C(11)-methyltransferase</fullName>
    </submittedName>
</protein>
<dbReference type="EMBL" id="CP021330">
    <property type="protein sequence ID" value="AVX05655.1"/>
    <property type="molecule type" value="Genomic_DNA"/>
</dbReference>
<keyword evidence="9" id="KW-1185">Reference proteome</keyword>
<dbReference type="CDD" id="cd11641">
    <property type="entry name" value="Precorrin-4_C11-MT"/>
    <property type="match status" value="1"/>
</dbReference>
<evidence type="ECO:0000313" key="9">
    <source>
        <dbReference type="Proteomes" id="UP000258927"/>
    </source>
</evidence>
<accession>A0A2R4MI01</accession>
<keyword evidence="5 8" id="KW-0808">Transferase</keyword>
<comment type="pathway">
    <text evidence="1">Cofactor biosynthesis; adenosylcobalamin biosynthesis.</text>
</comment>
<evidence type="ECO:0000256" key="5">
    <source>
        <dbReference type="ARBA" id="ARBA00022679"/>
    </source>
</evidence>
<name>A0A2R4MI01_9HYPH</name>
<evidence type="ECO:0000313" key="8">
    <source>
        <dbReference type="EMBL" id="AVX05655.1"/>
    </source>
</evidence>
<evidence type="ECO:0000256" key="4">
    <source>
        <dbReference type="ARBA" id="ARBA00022603"/>
    </source>
</evidence>
<proteinExistence type="inferred from homology"/>
<dbReference type="GO" id="GO:0046026">
    <property type="term" value="F:precorrin-4 C11-methyltransferase activity"/>
    <property type="evidence" value="ECO:0007669"/>
    <property type="project" value="InterPro"/>
</dbReference>